<dbReference type="InterPro" id="IPR021520">
    <property type="entry name" value="Stealth_CR2"/>
</dbReference>
<proteinExistence type="inferred from homology"/>
<organism evidence="6 7">
    <name type="scientific">Tenacibaculum mesophilum</name>
    <dbReference type="NCBI Taxonomy" id="104268"/>
    <lineage>
        <taxon>Bacteria</taxon>
        <taxon>Pseudomonadati</taxon>
        <taxon>Bacteroidota</taxon>
        <taxon>Flavobacteriia</taxon>
        <taxon>Flavobacteriales</taxon>
        <taxon>Flavobacteriaceae</taxon>
        <taxon>Tenacibaculum</taxon>
    </lineage>
</organism>
<keyword evidence="2" id="KW-0808">Transferase</keyword>
<dbReference type="EMBL" id="CP050861">
    <property type="protein sequence ID" value="UTD14287.1"/>
    <property type="molecule type" value="Genomic_DNA"/>
</dbReference>
<dbReference type="PANTHER" id="PTHR24045:SF0">
    <property type="entry name" value="N-ACETYLGLUCOSAMINE-1-PHOSPHOTRANSFERASE SUBUNITS ALPHA_BETA"/>
    <property type="match status" value="1"/>
</dbReference>
<evidence type="ECO:0008006" key="8">
    <source>
        <dbReference type="Google" id="ProtNLM"/>
    </source>
</evidence>
<dbReference type="InterPro" id="IPR047141">
    <property type="entry name" value="Stealth"/>
</dbReference>
<dbReference type="Pfam" id="PF17101">
    <property type="entry name" value="Stealth_CR1"/>
    <property type="match status" value="1"/>
</dbReference>
<evidence type="ECO:0000259" key="5">
    <source>
        <dbReference type="Pfam" id="PF17101"/>
    </source>
</evidence>
<evidence type="ECO:0000313" key="6">
    <source>
        <dbReference type="EMBL" id="UTD14287.1"/>
    </source>
</evidence>
<dbReference type="Proteomes" id="UP001056837">
    <property type="component" value="Chromosome"/>
</dbReference>
<gene>
    <name evidence="6" type="ORF">HER15_01815</name>
</gene>
<dbReference type="PANTHER" id="PTHR24045">
    <property type="match status" value="1"/>
</dbReference>
<reference evidence="6" key="1">
    <citation type="submission" date="2020-04" db="EMBL/GenBank/DDBJ databases">
        <title>Tenacibaculum mesophilum bac2.</title>
        <authorList>
            <person name="Li M."/>
        </authorList>
    </citation>
    <scope>NUCLEOTIDE SEQUENCE</scope>
    <source>
        <strain evidence="6">Bac2</strain>
    </source>
</reference>
<dbReference type="GO" id="GO:0016772">
    <property type="term" value="F:transferase activity, transferring phosphorus-containing groups"/>
    <property type="evidence" value="ECO:0007669"/>
    <property type="project" value="InterPro"/>
</dbReference>
<keyword evidence="3" id="KW-0270">Exopolysaccharide synthesis</keyword>
<feature type="domain" description="Stealth protein CR1 conserved region 1" evidence="5">
    <location>
        <begin position="1"/>
        <end position="27"/>
    </location>
</feature>
<evidence type="ECO:0000256" key="2">
    <source>
        <dbReference type="ARBA" id="ARBA00022679"/>
    </source>
</evidence>
<feature type="domain" description="Stealth protein CR2 conserved region 2" evidence="4">
    <location>
        <begin position="39"/>
        <end position="148"/>
    </location>
</feature>
<comment type="similarity">
    <text evidence="1">Belongs to the stealth family.</text>
</comment>
<sequence length="321" mass="38486">MEIDVVFMWVDGSDPKHRNKMNTYLNAKKELSSKEIKSRYNQVDEIEFAVKSVIKNASFVRNIFILTDNQVPKFLLDKEQRNSLYKKVKMVDHTDVFKGYEEYLPTFNSRAIASMLYKIPGLSEHFICMCDDFFLINKTSPEDYFKNNVPRLRGEWKSFDENILHKKVYRSFLKLIGKPKKENFAGHFKAQQIIAKKLGFKKYYKLHHVPMPMRKSTFEEYFKENQNEFINNIKHRFRHPSQFLIESLVNHLEIKNNSSELLKDYQLIYIQNFKKPILWLKYKVLIKSKNKDKLFLCLQSLDQASKSKLNFILNWFELKFK</sequence>
<evidence type="ECO:0000313" key="7">
    <source>
        <dbReference type="Proteomes" id="UP001056837"/>
    </source>
</evidence>
<dbReference type="Pfam" id="PF11380">
    <property type="entry name" value="Stealth_CR2"/>
    <property type="match status" value="1"/>
</dbReference>
<dbReference type="AlphaFoldDB" id="A0AAE9MJE8"/>
<evidence type="ECO:0000256" key="1">
    <source>
        <dbReference type="ARBA" id="ARBA00007583"/>
    </source>
</evidence>
<evidence type="ECO:0000259" key="4">
    <source>
        <dbReference type="Pfam" id="PF11380"/>
    </source>
</evidence>
<protein>
    <recommendedName>
        <fullName evidence="8">Stealth protein CR1, conserved region 1</fullName>
    </recommendedName>
</protein>
<dbReference type="InterPro" id="IPR031358">
    <property type="entry name" value="Stealth_CR1"/>
</dbReference>
<dbReference type="RefSeq" id="WP_047788734.1">
    <property type="nucleotide sequence ID" value="NZ_CANLMG010000001.1"/>
</dbReference>
<name>A0AAE9MJE8_9FLAO</name>
<accession>A0AAE9MJE8</accession>
<evidence type="ECO:0000256" key="3">
    <source>
        <dbReference type="ARBA" id="ARBA00023169"/>
    </source>
</evidence>
<dbReference type="GO" id="GO:0000271">
    <property type="term" value="P:polysaccharide biosynthetic process"/>
    <property type="evidence" value="ECO:0007669"/>
    <property type="project" value="UniProtKB-KW"/>
</dbReference>